<name>A0ABS6Y8T8_9BACT</name>
<dbReference type="RefSeq" id="WP_219434255.1">
    <property type="nucleotide sequence ID" value="NZ_JAHXCP010000040.1"/>
</dbReference>
<dbReference type="EMBL" id="JAHXCP010000040">
    <property type="protein sequence ID" value="MBW4755909.1"/>
    <property type="molecule type" value="Genomic_DNA"/>
</dbReference>
<evidence type="ECO:0000313" key="1">
    <source>
        <dbReference type="EMBL" id="MBW4755909.1"/>
    </source>
</evidence>
<reference evidence="1 2" key="1">
    <citation type="submission" date="2021-07" db="EMBL/GenBank/DDBJ databases">
        <title>Genomic diversity and antimicrobial resistance of Prevotella spp. isolated from chronic lung disease airways.</title>
        <authorList>
            <person name="Webb K.A."/>
            <person name="Olagoke O.S."/>
            <person name="Baird T."/>
            <person name="Neill J."/>
            <person name="Pham A."/>
            <person name="Wells T.J."/>
            <person name="Ramsay K.A."/>
            <person name="Bell S.C."/>
            <person name="Sarovich D.S."/>
            <person name="Price E.P."/>
        </authorList>
    </citation>
    <scope>NUCLEOTIDE SEQUENCE [LARGE SCALE GENOMIC DNA]</scope>
    <source>
        <strain evidence="1 2">SCHI0027.S.6</strain>
    </source>
</reference>
<protein>
    <submittedName>
        <fullName evidence="1">Uncharacterized protein</fullName>
    </submittedName>
</protein>
<sequence length="54" mass="6467">MLKDREELQLKQIEKINDVIKVFNENFSDEVDDEINFLSVVRENLIAFNKRNRG</sequence>
<keyword evidence="2" id="KW-1185">Reference proteome</keyword>
<evidence type="ECO:0000313" key="2">
    <source>
        <dbReference type="Proteomes" id="UP000812077"/>
    </source>
</evidence>
<accession>A0ABS6Y8T8</accession>
<gene>
    <name evidence="1" type="ORF">KZO77_12935</name>
</gene>
<dbReference type="Proteomes" id="UP000812077">
    <property type="component" value="Unassembled WGS sequence"/>
</dbReference>
<comment type="caution">
    <text evidence="1">The sequence shown here is derived from an EMBL/GenBank/DDBJ whole genome shotgun (WGS) entry which is preliminary data.</text>
</comment>
<proteinExistence type="predicted"/>
<organism evidence="1 2">
    <name type="scientific">Prevotella melaninogenica</name>
    <dbReference type="NCBI Taxonomy" id="28132"/>
    <lineage>
        <taxon>Bacteria</taxon>
        <taxon>Pseudomonadati</taxon>
        <taxon>Bacteroidota</taxon>
        <taxon>Bacteroidia</taxon>
        <taxon>Bacteroidales</taxon>
        <taxon>Prevotellaceae</taxon>
        <taxon>Prevotella</taxon>
    </lineage>
</organism>